<accession>A0AAV9Q619</accession>
<dbReference type="PRINTS" id="PR00105">
    <property type="entry name" value="C5METTRFRASE"/>
</dbReference>
<dbReference type="SUPFAM" id="SSF53335">
    <property type="entry name" value="S-adenosyl-L-methionine-dependent methyltransferases"/>
    <property type="match status" value="1"/>
</dbReference>
<dbReference type="PROSITE" id="PS51679">
    <property type="entry name" value="SAM_MT_C5"/>
    <property type="match status" value="1"/>
</dbReference>
<feature type="compositionally biased region" description="Polar residues" evidence="6">
    <location>
        <begin position="44"/>
        <end position="55"/>
    </location>
</feature>
<keyword evidence="4 5" id="KW-0949">S-adenosyl-L-methionine</keyword>
<dbReference type="GO" id="GO:0044027">
    <property type="term" value="P:negative regulation of gene expression via chromosomal CpG island methylation"/>
    <property type="evidence" value="ECO:0007669"/>
    <property type="project" value="TreeGrafter"/>
</dbReference>
<dbReference type="Gene3D" id="3.40.50.150">
    <property type="entry name" value="Vaccinia Virus protein VP39"/>
    <property type="match status" value="1"/>
</dbReference>
<dbReference type="InterPro" id="IPR001525">
    <property type="entry name" value="C5_MeTfrase"/>
</dbReference>
<protein>
    <recommendedName>
        <fullName evidence="1">DNA (cytosine-5-)-methyltransferase</fullName>
        <ecNumber evidence="1">2.1.1.37</ecNumber>
    </recommendedName>
</protein>
<reference evidence="7 8" key="1">
    <citation type="submission" date="2023-06" db="EMBL/GenBank/DDBJ databases">
        <title>Black Yeasts Isolated from many extreme environments.</title>
        <authorList>
            <person name="Coleine C."/>
            <person name="Stajich J.E."/>
            <person name="Selbmann L."/>
        </authorList>
    </citation>
    <scope>NUCLEOTIDE SEQUENCE [LARGE SCALE GENOMIC DNA]</scope>
    <source>
        <strain evidence="7 8">CCFEE 5887</strain>
    </source>
</reference>
<evidence type="ECO:0000313" key="7">
    <source>
        <dbReference type="EMBL" id="KAK5533829.1"/>
    </source>
</evidence>
<dbReference type="AlphaFoldDB" id="A0AAV9Q619"/>
<evidence type="ECO:0000256" key="6">
    <source>
        <dbReference type="SAM" id="MobiDB-lite"/>
    </source>
</evidence>
<dbReference type="InterPro" id="IPR050390">
    <property type="entry name" value="C5-Methyltransferase"/>
</dbReference>
<keyword evidence="3 5" id="KW-0808">Transferase</keyword>
<dbReference type="EMBL" id="JAXLQG010000012">
    <property type="protein sequence ID" value="KAK5533829.1"/>
    <property type="molecule type" value="Genomic_DNA"/>
</dbReference>
<dbReference type="PANTHER" id="PTHR10629">
    <property type="entry name" value="CYTOSINE-SPECIFIC METHYLTRANSFERASE"/>
    <property type="match status" value="1"/>
</dbReference>
<organism evidence="7 8">
    <name type="scientific">Vermiconidia calcicola</name>
    <dbReference type="NCBI Taxonomy" id="1690605"/>
    <lineage>
        <taxon>Eukaryota</taxon>
        <taxon>Fungi</taxon>
        <taxon>Dikarya</taxon>
        <taxon>Ascomycota</taxon>
        <taxon>Pezizomycotina</taxon>
        <taxon>Dothideomycetes</taxon>
        <taxon>Dothideomycetidae</taxon>
        <taxon>Mycosphaerellales</taxon>
        <taxon>Extremaceae</taxon>
        <taxon>Vermiconidia</taxon>
    </lineage>
</organism>
<evidence type="ECO:0000256" key="1">
    <source>
        <dbReference type="ARBA" id="ARBA00011975"/>
    </source>
</evidence>
<dbReference type="EC" id="2.1.1.37" evidence="1"/>
<comment type="similarity">
    <text evidence="5">Belongs to the class I-like SAM-binding methyltransferase superfamily. C5-methyltransferase family.</text>
</comment>
<dbReference type="InterPro" id="IPR029063">
    <property type="entry name" value="SAM-dependent_MTases_sf"/>
</dbReference>
<feature type="active site" evidence="5">
    <location>
        <position position="382"/>
    </location>
</feature>
<evidence type="ECO:0000256" key="3">
    <source>
        <dbReference type="ARBA" id="ARBA00022679"/>
    </source>
</evidence>
<dbReference type="GO" id="GO:0032259">
    <property type="term" value="P:methylation"/>
    <property type="evidence" value="ECO:0007669"/>
    <property type="project" value="UniProtKB-KW"/>
</dbReference>
<evidence type="ECO:0000256" key="2">
    <source>
        <dbReference type="ARBA" id="ARBA00022603"/>
    </source>
</evidence>
<evidence type="ECO:0000256" key="4">
    <source>
        <dbReference type="ARBA" id="ARBA00022691"/>
    </source>
</evidence>
<dbReference type="GO" id="GO:0003677">
    <property type="term" value="F:DNA binding"/>
    <property type="evidence" value="ECO:0007669"/>
    <property type="project" value="TreeGrafter"/>
</dbReference>
<name>A0AAV9Q619_9PEZI</name>
<dbReference type="Pfam" id="PF00145">
    <property type="entry name" value="DNA_methylase"/>
    <property type="match status" value="2"/>
</dbReference>
<feature type="compositionally biased region" description="Basic residues" evidence="6">
    <location>
        <begin position="24"/>
        <end position="35"/>
    </location>
</feature>
<dbReference type="GO" id="GO:0005634">
    <property type="term" value="C:nucleus"/>
    <property type="evidence" value="ECO:0007669"/>
    <property type="project" value="TreeGrafter"/>
</dbReference>
<evidence type="ECO:0000313" key="8">
    <source>
        <dbReference type="Proteomes" id="UP001345827"/>
    </source>
</evidence>
<dbReference type="Gene3D" id="3.90.120.10">
    <property type="entry name" value="DNA Methylase, subunit A, domain 2"/>
    <property type="match status" value="1"/>
</dbReference>
<sequence length="613" mass="69674">MSNRVNKQGAVAKRSPLAGPGSRSKGRARPKRQRVRFGEVTIMEPTTNEQAGSQQQPLMIEDDEEEEYDHVPEVDGNNFLYVDIPEILEVEDADPAIVPNHLKTYWQISKKSWKTHTSRDVELRDGTYMRILATDIDDSGERWIRGRRLFPQNTRDLLMPPTAKELVWVSFFDLNGNERKKEVRVRSSEISRDCKIIFTNLPYNVFNRQHIPNSEEGYLFCRWRRILSPKEKDEGIMVHKHRFGKIERLQARDADDEPLQFNGVLICPQTDRPLLRQHWRGPEHCKLQGTALVEVAEGLLEHKYTLGDAFCGAGGVTQGATSAGLAPRFAVDFCAAAIQTYRNMFDGHCDLDIRGENIYNFISVAKRTARYVVDILHMSPPCQPFSRANTTPNPSKNEANTDTLLAVGDLLEVCKPRIVTLEEADGFLDEKHRLWFRKLLSFFVEMEYSLEWKCVWLKHYGVPQSRKRLIIIASGPGEEAVAFPAPTNGTEPGLMPLPSIGEAIADIPFDDELHNLEKFVWFSEEKAEIDPSGVAGTLTCNGGMNVYHPSGERNYTLAELAALQTFPRGYAWSGTKVEIKRQIGNAVPPEFAQRLFDWIRRRMMAADKAEMRG</sequence>
<evidence type="ECO:0000256" key="5">
    <source>
        <dbReference type="PROSITE-ProRule" id="PRU01016"/>
    </source>
</evidence>
<proteinExistence type="inferred from homology"/>
<keyword evidence="2 5" id="KW-0489">Methyltransferase</keyword>
<gene>
    <name evidence="7" type="ORF">LTR25_006809</name>
</gene>
<feature type="region of interest" description="Disordered" evidence="6">
    <location>
        <begin position="1"/>
        <end position="55"/>
    </location>
</feature>
<dbReference type="PANTHER" id="PTHR10629:SF52">
    <property type="entry name" value="DNA (CYTOSINE-5)-METHYLTRANSFERASE 1"/>
    <property type="match status" value="1"/>
</dbReference>
<keyword evidence="8" id="KW-1185">Reference proteome</keyword>
<dbReference type="GO" id="GO:0003886">
    <property type="term" value="F:DNA (cytosine-5-)-methyltransferase activity"/>
    <property type="evidence" value="ECO:0007669"/>
    <property type="project" value="UniProtKB-EC"/>
</dbReference>
<comment type="caution">
    <text evidence="7">The sequence shown here is derived from an EMBL/GenBank/DDBJ whole genome shotgun (WGS) entry which is preliminary data.</text>
</comment>
<dbReference type="Proteomes" id="UP001345827">
    <property type="component" value="Unassembled WGS sequence"/>
</dbReference>